<dbReference type="PIRSF" id="PIRSF005261">
    <property type="entry name" value="Heat_shock_Hsp33"/>
    <property type="match status" value="1"/>
</dbReference>
<accession>A0A368NN96</accession>
<sequence length="293" mass="32700">MSSAAQKQPDALYRYLFEQANVRGELVQIEDAYQQMIKNHAYPPAIATLLGELLAVTSLLTATLKFEGHITVQLQGDGPVRLAVINGDHQQRMRGVARFEGTPEGVTLQELVGKGHMVITIAPEQGERYQGVVGLDETSLANTIESYFQQSEQLATQIQLFADSKQCGGMLLQILPVAEQAREEFDHLAKLTETIKQQELFTLSANEILHRLYHQEEVRLFEPQPVQFHCGCSRERTAAALRSMPKAELDSLIEELGMVEITCEYCREQQNFDAIDIEALFSNSAPLGDQSAH</sequence>
<dbReference type="RefSeq" id="WP_114337730.1">
    <property type="nucleotide sequence ID" value="NZ_QPID01000003.1"/>
</dbReference>
<dbReference type="SUPFAM" id="SSF118352">
    <property type="entry name" value="HSP33 redox switch-like"/>
    <property type="match status" value="1"/>
</dbReference>
<comment type="similarity">
    <text evidence="6">Belongs to the HSP33 family.</text>
</comment>
<dbReference type="SUPFAM" id="SSF64397">
    <property type="entry name" value="Hsp33 domain"/>
    <property type="match status" value="1"/>
</dbReference>
<dbReference type="Gene3D" id="1.10.287.480">
    <property type="entry name" value="helix hairpin bin"/>
    <property type="match status" value="1"/>
</dbReference>
<feature type="disulfide bond" description="Redox-active" evidence="6">
    <location>
        <begin position="230"/>
        <end position="232"/>
    </location>
</feature>
<dbReference type="HAMAP" id="MF_00117">
    <property type="entry name" value="HslO"/>
    <property type="match status" value="1"/>
</dbReference>
<evidence type="ECO:0000256" key="4">
    <source>
        <dbReference type="ARBA" id="ARBA00023186"/>
    </source>
</evidence>
<evidence type="ECO:0000256" key="5">
    <source>
        <dbReference type="ARBA" id="ARBA00023284"/>
    </source>
</evidence>
<comment type="caution">
    <text evidence="7">The sequence shown here is derived from an EMBL/GenBank/DDBJ whole genome shotgun (WGS) entry which is preliminary data.</text>
</comment>
<dbReference type="OrthoDB" id="9793753at2"/>
<evidence type="ECO:0000256" key="6">
    <source>
        <dbReference type="HAMAP-Rule" id="MF_00117"/>
    </source>
</evidence>
<dbReference type="InterPro" id="IPR023212">
    <property type="entry name" value="Hsp33_helix_hairpin_bin_dom_sf"/>
</dbReference>
<keyword evidence="4 6" id="KW-0143">Chaperone</keyword>
<evidence type="ECO:0000313" key="7">
    <source>
        <dbReference type="EMBL" id="RCU51134.1"/>
    </source>
</evidence>
<dbReference type="InterPro" id="IPR016154">
    <property type="entry name" value="Heat_shock_Hsp33_C"/>
</dbReference>
<evidence type="ECO:0000256" key="2">
    <source>
        <dbReference type="ARBA" id="ARBA00022833"/>
    </source>
</evidence>
<evidence type="ECO:0000256" key="3">
    <source>
        <dbReference type="ARBA" id="ARBA00023157"/>
    </source>
</evidence>
<comment type="PTM">
    <text evidence="6">Under oxidizing conditions two disulfide bonds are formed involving the reactive cysteines. Under reducing conditions zinc is bound to the reactive cysteines and the protein is inactive.</text>
</comment>
<keyword evidence="2 6" id="KW-0862">Zinc</keyword>
<protein>
    <recommendedName>
        <fullName evidence="6">33 kDa chaperonin</fullName>
    </recommendedName>
    <alternativeName>
        <fullName evidence="6">Heat shock protein 33 homolog</fullName>
        <shortName evidence="6">HSP33</shortName>
    </alternativeName>
</protein>
<dbReference type="GO" id="GO:0051082">
    <property type="term" value="F:unfolded protein binding"/>
    <property type="evidence" value="ECO:0007669"/>
    <property type="project" value="UniProtKB-UniRule"/>
</dbReference>
<dbReference type="CDD" id="cd00498">
    <property type="entry name" value="Hsp33"/>
    <property type="match status" value="1"/>
</dbReference>
<keyword evidence="8" id="KW-1185">Reference proteome</keyword>
<dbReference type="GO" id="GO:0042026">
    <property type="term" value="P:protein refolding"/>
    <property type="evidence" value="ECO:0007669"/>
    <property type="project" value="TreeGrafter"/>
</dbReference>
<comment type="function">
    <text evidence="6">Redox regulated molecular chaperone. Protects both thermally unfolding and oxidatively damaged proteins from irreversible aggregation. Plays an important role in the bacterial defense system toward oxidative stress.</text>
</comment>
<keyword evidence="3 6" id="KW-1015">Disulfide bond</keyword>
<dbReference type="AlphaFoldDB" id="A0A368NN96"/>
<dbReference type="Proteomes" id="UP000252558">
    <property type="component" value="Unassembled WGS sequence"/>
</dbReference>
<dbReference type="Gene3D" id="3.55.30.10">
    <property type="entry name" value="Hsp33 domain"/>
    <property type="match status" value="1"/>
</dbReference>
<dbReference type="Pfam" id="PF01430">
    <property type="entry name" value="HSP33"/>
    <property type="match status" value="1"/>
</dbReference>
<evidence type="ECO:0000256" key="1">
    <source>
        <dbReference type="ARBA" id="ARBA00022490"/>
    </source>
</evidence>
<gene>
    <name evidence="6" type="primary">hslO</name>
    <name evidence="7" type="ORF">DU002_07425</name>
</gene>
<evidence type="ECO:0000313" key="8">
    <source>
        <dbReference type="Proteomes" id="UP000252558"/>
    </source>
</evidence>
<dbReference type="NCBIfam" id="NF001033">
    <property type="entry name" value="PRK00114.1"/>
    <property type="match status" value="1"/>
</dbReference>
<dbReference type="Gene3D" id="3.90.1280.10">
    <property type="entry name" value="HSP33 redox switch-like"/>
    <property type="match status" value="1"/>
</dbReference>
<dbReference type="InterPro" id="IPR000397">
    <property type="entry name" value="Heat_shock_Hsp33"/>
</dbReference>
<organism evidence="7 8">
    <name type="scientific">Corallincola holothuriorum</name>
    <dbReference type="NCBI Taxonomy" id="2282215"/>
    <lineage>
        <taxon>Bacteria</taxon>
        <taxon>Pseudomonadati</taxon>
        <taxon>Pseudomonadota</taxon>
        <taxon>Gammaproteobacteria</taxon>
        <taxon>Alteromonadales</taxon>
        <taxon>Psychromonadaceae</taxon>
        <taxon>Corallincola</taxon>
    </lineage>
</organism>
<reference evidence="7 8" key="1">
    <citation type="submission" date="2018-07" db="EMBL/GenBank/DDBJ databases">
        <title>Corallincola holothuriorum sp. nov., a new facultative anaerobe isolated from sea cucumber Apostichopus japonicus.</title>
        <authorList>
            <person name="Xia H."/>
        </authorList>
    </citation>
    <scope>NUCLEOTIDE SEQUENCE [LARGE SCALE GENOMIC DNA]</scope>
    <source>
        <strain evidence="7 8">C4</strain>
    </source>
</reference>
<dbReference type="InterPro" id="IPR016153">
    <property type="entry name" value="Heat_shock_Hsp33_N"/>
</dbReference>
<keyword evidence="5 6" id="KW-0676">Redox-active center</keyword>
<dbReference type="EMBL" id="QPID01000003">
    <property type="protein sequence ID" value="RCU51134.1"/>
    <property type="molecule type" value="Genomic_DNA"/>
</dbReference>
<name>A0A368NN96_9GAMM</name>
<feature type="disulfide bond" description="Redox-active" evidence="6">
    <location>
        <begin position="263"/>
        <end position="266"/>
    </location>
</feature>
<dbReference type="PANTHER" id="PTHR30111:SF1">
    <property type="entry name" value="33 KDA CHAPERONIN"/>
    <property type="match status" value="1"/>
</dbReference>
<comment type="subcellular location">
    <subcellularLocation>
        <location evidence="6">Cytoplasm</location>
    </subcellularLocation>
</comment>
<proteinExistence type="inferred from homology"/>
<dbReference type="GO" id="GO:0044183">
    <property type="term" value="F:protein folding chaperone"/>
    <property type="evidence" value="ECO:0007669"/>
    <property type="project" value="TreeGrafter"/>
</dbReference>
<dbReference type="PANTHER" id="PTHR30111">
    <property type="entry name" value="33 KDA CHAPERONIN"/>
    <property type="match status" value="1"/>
</dbReference>
<dbReference type="GO" id="GO:0005737">
    <property type="term" value="C:cytoplasm"/>
    <property type="evidence" value="ECO:0007669"/>
    <property type="project" value="UniProtKB-SubCell"/>
</dbReference>
<keyword evidence="1 6" id="KW-0963">Cytoplasm</keyword>